<dbReference type="PANTHER" id="PTHR43788">
    <property type="entry name" value="DNA2/NAM7 HELICASE FAMILY MEMBER"/>
    <property type="match status" value="1"/>
</dbReference>
<dbReference type="Gene3D" id="3.40.50.300">
    <property type="entry name" value="P-loop containing nucleotide triphosphate hydrolases"/>
    <property type="match status" value="1"/>
</dbReference>
<dbReference type="InterPro" id="IPR050534">
    <property type="entry name" value="Coronavir_polyprotein_1ab"/>
</dbReference>
<evidence type="ECO:0000313" key="8">
    <source>
        <dbReference type="Proteomes" id="UP000325579"/>
    </source>
</evidence>
<evidence type="ECO:0000313" key="7">
    <source>
        <dbReference type="EMBL" id="KAE8399599.1"/>
    </source>
</evidence>
<dbReference type="GO" id="GO:0005524">
    <property type="term" value="F:ATP binding"/>
    <property type="evidence" value="ECO:0007669"/>
    <property type="project" value="UniProtKB-KW"/>
</dbReference>
<keyword evidence="3" id="KW-0347">Helicase</keyword>
<dbReference type="RefSeq" id="XP_031936918.1">
    <property type="nucleotide sequence ID" value="XM_032080296.1"/>
</dbReference>
<evidence type="ECO:0000256" key="5">
    <source>
        <dbReference type="SAM" id="MobiDB-lite"/>
    </source>
</evidence>
<dbReference type="GO" id="GO:0016787">
    <property type="term" value="F:hydrolase activity"/>
    <property type="evidence" value="ECO:0007669"/>
    <property type="project" value="UniProtKB-KW"/>
</dbReference>
<name>A0A5N7D040_9EURO</name>
<keyword evidence="1" id="KW-0547">Nucleotide-binding</keyword>
<keyword evidence="4" id="KW-0067">ATP-binding</keyword>
<protein>
    <recommendedName>
        <fullName evidence="6">DNA2/NAM7 helicase-like C-terminal domain-containing protein</fullName>
    </recommendedName>
</protein>
<feature type="compositionally biased region" description="Basic and acidic residues" evidence="5">
    <location>
        <begin position="182"/>
        <end position="199"/>
    </location>
</feature>
<evidence type="ECO:0000256" key="3">
    <source>
        <dbReference type="ARBA" id="ARBA00022806"/>
    </source>
</evidence>
<dbReference type="Pfam" id="PF13087">
    <property type="entry name" value="AAA_12"/>
    <property type="match status" value="1"/>
</dbReference>
<dbReference type="SUPFAM" id="SSF52540">
    <property type="entry name" value="P-loop containing nucleoside triphosphate hydrolases"/>
    <property type="match status" value="1"/>
</dbReference>
<dbReference type="PANTHER" id="PTHR43788:SF8">
    <property type="entry name" value="DNA-BINDING PROTEIN SMUBP-2"/>
    <property type="match status" value="1"/>
</dbReference>
<dbReference type="OrthoDB" id="4326398at2759"/>
<dbReference type="GeneID" id="43664987"/>
<reference evidence="7 8" key="1">
    <citation type="submission" date="2019-04" db="EMBL/GenBank/DDBJ databases">
        <authorList>
            <consortium name="DOE Joint Genome Institute"/>
            <person name="Mondo S."/>
            <person name="Kjaerbolling I."/>
            <person name="Vesth T."/>
            <person name="Frisvad J.C."/>
            <person name="Nybo J.L."/>
            <person name="Theobald S."/>
            <person name="Kildgaard S."/>
            <person name="Isbrandt T."/>
            <person name="Kuo A."/>
            <person name="Sato A."/>
            <person name="Lyhne E.K."/>
            <person name="Kogle M.E."/>
            <person name="Wiebenga A."/>
            <person name="Kun R.S."/>
            <person name="Lubbers R.J."/>
            <person name="Makela M.R."/>
            <person name="Barry K."/>
            <person name="Chovatia M."/>
            <person name="Clum A."/>
            <person name="Daum C."/>
            <person name="Haridas S."/>
            <person name="He G."/>
            <person name="LaButti K."/>
            <person name="Lipzen A."/>
            <person name="Riley R."/>
            <person name="Salamov A."/>
            <person name="Simmons B.A."/>
            <person name="Magnuson J.K."/>
            <person name="Henrissat B."/>
            <person name="Mortensen U.H."/>
            <person name="Larsen T.O."/>
            <person name="Devries R.P."/>
            <person name="Grigoriev I.V."/>
            <person name="Machida M."/>
            <person name="Baker S.E."/>
            <person name="Andersen M.R."/>
            <person name="Cantor M.N."/>
            <person name="Hua S.X."/>
        </authorList>
    </citation>
    <scope>NUCLEOTIDE SEQUENCE [LARGE SCALE GENOMIC DNA]</scope>
    <source>
        <strain evidence="7 8">CBS 119388</strain>
    </source>
</reference>
<dbReference type="GO" id="GO:0043139">
    <property type="term" value="F:5'-3' DNA helicase activity"/>
    <property type="evidence" value="ECO:0007669"/>
    <property type="project" value="TreeGrafter"/>
</dbReference>
<proteinExistence type="predicted"/>
<evidence type="ECO:0000256" key="2">
    <source>
        <dbReference type="ARBA" id="ARBA00022801"/>
    </source>
</evidence>
<dbReference type="AlphaFoldDB" id="A0A5N7D040"/>
<gene>
    <name evidence="7" type="ORF">BDV37DRAFT_228010</name>
</gene>
<dbReference type="InterPro" id="IPR041679">
    <property type="entry name" value="DNA2/NAM7-like_C"/>
</dbReference>
<evidence type="ECO:0000256" key="1">
    <source>
        <dbReference type="ARBA" id="ARBA00022741"/>
    </source>
</evidence>
<feature type="domain" description="DNA2/NAM7 helicase-like C-terminal" evidence="6">
    <location>
        <begin position="93"/>
        <end position="141"/>
    </location>
</feature>
<dbReference type="InterPro" id="IPR027417">
    <property type="entry name" value="P-loop_NTPase"/>
</dbReference>
<keyword evidence="8" id="KW-1185">Reference proteome</keyword>
<keyword evidence="2" id="KW-0378">Hydrolase</keyword>
<feature type="region of interest" description="Disordered" evidence="5">
    <location>
        <begin position="174"/>
        <end position="199"/>
    </location>
</feature>
<dbReference type="Proteomes" id="UP000325579">
    <property type="component" value="Unassembled WGS sequence"/>
</dbReference>
<evidence type="ECO:0000256" key="4">
    <source>
        <dbReference type="ARBA" id="ARBA00022840"/>
    </source>
</evidence>
<organism evidence="7 8">
    <name type="scientific">Aspergillus pseudonomiae</name>
    <dbReference type="NCBI Taxonomy" id="1506151"/>
    <lineage>
        <taxon>Eukaryota</taxon>
        <taxon>Fungi</taxon>
        <taxon>Dikarya</taxon>
        <taxon>Ascomycota</taxon>
        <taxon>Pezizomycotina</taxon>
        <taxon>Eurotiomycetes</taxon>
        <taxon>Eurotiomycetidae</taxon>
        <taxon>Eurotiales</taxon>
        <taxon>Aspergillaceae</taxon>
        <taxon>Aspergillus</taxon>
        <taxon>Aspergillus subgen. Circumdati</taxon>
    </lineage>
</organism>
<sequence>MNTSTSISVAISMRKTTVQFRAATKNLREAVCPEESGCDCRHSLCGQSVCPLLCYRSCGFYYNRVTLLVGDHHQLKPTTLSDTAGNPLRGQLNLSLFCRLVFARLVVRMLEIQHRMHPDICALVSTVFYDGKLQESADFGHVYCEDAMFSWAPAYRNRSLRPLALLRRHAPENIPGNSDPADVLRMDPETSLDPEKYTG</sequence>
<evidence type="ECO:0000259" key="6">
    <source>
        <dbReference type="Pfam" id="PF13087"/>
    </source>
</evidence>
<accession>A0A5N7D040</accession>
<dbReference type="EMBL" id="ML736830">
    <property type="protein sequence ID" value="KAE8399599.1"/>
    <property type="molecule type" value="Genomic_DNA"/>
</dbReference>